<gene>
    <name evidence="1" type="ORF">QAD02_022609</name>
</gene>
<organism evidence="1 2">
    <name type="scientific">Eretmocerus hayati</name>
    <dbReference type="NCBI Taxonomy" id="131215"/>
    <lineage>
        <taxon>Eukaryota</taxon>
        <taxon>Metazoa</taxon>
        <taxon>Ecdysozoa</taxon>
        <taxon>Arthropoda</taxon>
        <taxon>Hexapoda</taxon>
        <taxon>Insecta</taxon>
        <taxon>Pterygota</taxon>
        <taxon>Neoptera</taxon>
        <taxon>Endopterygota</taxon>
        <taxon>Hymenoptera</taxon>
        <taxon>Apocrita</taxon>
        <taxon>Proctotrupomorpha</taxon>
        <taxon>Chalcidoidea</taxon>
        <taxon>Aphelinidae</taxon>
        <taxon>Aphelininae</taxon>
        <taxon>Eretmocerus</taxon>
    </lineage>
</organism>
<dbReference type="Proteomes" id="UP001239111">
    <property type="component" value="Chromosome 1"/>
</dbReference>
<keyword evidence="2" id="KW-1185">Reference proteome</keyword>
<accession>A0ACC2PT84</accession>
<name>A0ACC2PT84_9HYME</name>
<evidence type="ECO:0000313" key="1">
    <source>
        <dbReference type="EMBL" id="KAJ8686815.1"/>
    </source>
</evidence>
<sequence length="163" mass="18983">MASEFQIVDVDTLLVSGGRSGGSSIVGKEIEATPEINLSLSVGNRRRGQQVSHQVQRSRDQVRPTKRPIDEPLRTSCCQRCGKKYVRYQHLRRHIMFECGRMQGRFRCYFCTQTSKLKDNMKKHCLKRHYGEDFQYYLDGQHIIEPWSRGRSDQSDQMVELSP</sequence>
<protein>
    <submittedName>
        <fullName evidence="1">Uncharacterized protein</fullName>
    </submittedName>
</protein>
<proteinExistence type="predicted"/>
<reference evidence="1" key="1">
    <citation type="submission" date="2023-04" db="EMBL/GenBank/DDBJ databases">
        <title>A chromosome-level genome assembly of the parasitoid wasp Eretmocerus hayati.</title>
        <authorList>
            <person name="Zhong Y."/>
            <person name="Liu S."/>
            <person name="Liu Y."/>
        </authorList>
    </citation>
    <scope>NUCLEOTIDE SEQUENCE</scope>
    <source>
        <strain evidence="1">ZJU_SS_LIU_2023</strain>
    </source>
</reference>
<comment type="caution">
    <text evidence="1">The sequence shown here is derived from an EMBL/GenBank/DDBJ whole genome shotgun (WGS) entry which is preliminary data.</text>
</comment>
<dbReference type="EMBL" id="CM056741">
    <property type="protein sequence ID" value="KAJ8686815.1"/>
    <property type="molecule type" value="Genomic_DNA"/>
</dbReference>
<evidence type="ECO:0000313" key="2">
    <source>
        <dbReference type="Proteomes" id="UP001239111"/>
    </source>
</evidence>